<dbReference type="Pfam" id="PF01267">
    <property type="entry name" value="F-actin_cap_A"/>
    <property type="match status" value="1"/>
</dbReference>
<evidence type="ECO:0000256" key="6">
    <source>
        <dbReference type="RuleBase" id="RU365077"/>
    </source>
</evidence>
<organism evidence="7 8">
    <name type="scientific">Scytalidium lignicola</name>
    <name type="common">Hyphomycete</name>
    <dbReference type="NCBI Taxonomy" id="5539"/>
    <lineage>
        <taxon>Eukaryota</taxon>
        <taxon>Fungi</taxon>
        <taxon>Dikarya</taxon>
        <taxon>Ascomycota</taxon>
        <taxon>Pezizomycotina</taxon>
        <taxon>Leotiomycetes</taxon>
        <taxon>Leotiomycetes incertae sedis</taxon>
        <taxon>Scytalidium</taxon>
    </lineage>
</organism>
<dbReference type="GO" id="GO:0051015">
    <property type="term" value="F:actin filament binding"/>
    <property type="evidence" value="ECO:0007669"/>
    <property type="project" value="TreeGrafter"/>
</dbReference>
<keyword evidence="3 6" id="KW-0117">Actin capping</keyword>
<dbReference type="InterPro" id="IPR037282">
    <property type="entry name" value="CapZ_alpha/beta"/>
</dbReference>
<proteinExistence type="inferred from homology"/>
<evidence type="ECO:0000256" key="4">
    <source>
        <dbReference type="ARBA" id="ARBA00023203"/>
    </source>
</evidence>
<evidence type="ECO:0000256" key="5">
    <source>
        <dbReference type="ARBA" id="ARBA00025389"/>
    </source>
</evidence>
<dbReference type="InterPro" id="IPR002189">
    <property type="entry name" value="CapZ_alpha"/>
</dbReference>
<dbReference type="AlphaFoldDB" id="A0A3E2HHC0"/>
<sequence length="280" mass="30553">MSSSQIETVSAFVEGAPPGELGPAFEKYNEEQFTTVKLPGGSQNKASAVQSHVLESSHSDLVTSILKNLSTHVQEHYPDASYGAYPIEEDSKIAIVVVANKYSPNNFWNGRWRSLYIFDPSSSTLSGSLKIDVHYYEDGNVRLQATKPVSASISSTSASAILREITVAEKKYQEEVNKGFTNLSEGAFKGLRRQLPVTRQKIEWDRIAGPSDPSDPVDAVVEPNHHGAASPHLAFADAEVLIRVALRWAMAGNASPPTAHELLFVVVAIGRACFRCRRAN</sequence>
<keyword evidence="4 6" id="KW-0009">Actin-binding</keyword>
<dbReference type="PROSITE" id="PS00748">
    <property type="entry name" value="F_ACTIN_CAPPING_A_1"/>
    <property type="match status" value="1"/>
</dbReference>
<evidence type="ECO:0000313" key="7">
    <source>
        <dbReference type="EMBL" id="RFU32767.1"/>
    </source>
</evidence>
<dbReference type="PANTHER" id="PTHR10653:SF0">
    <property type="entry name" value="F-ACTIN-CAPPING PROTEIN SUBUNIT ALPHA"/>
    <property type="match status" value="1"/>
</dbReference>
<comment type="subunit">
    <text evidence="6">Heterodimer of an alpha and a beta subunit.</text>
</comment>
<dbReference type="SUPFAM" id="SSF90096">
    <property type="entry name" value="Subunits of heterodimeric actin filament capping protein Capz"/>
    <property type="match status" value="1"/>
</dbReference>
<evidence type="ECO:0000256" key="3">
    <source>
        <dbReference type="ARBA" id="ARBA00022467"/>
    </source>
</evidence>
<dbReference type="InterPro" id="IPR017865">
    <property type="entry name" value="F-actin_cap_asu_CS"/>
</dbReference>
<dbReference type="PANTHER" id="PTHR10653">
    <property type="entry name" value="F-ACTIN-CAPPING PROTEIN SUBUNIT ALPHA"/>
    <property type="match status" value="1"/>
</dbReference>
<dbReference type="GO" id="GO:0030036">
    <property type="term" value="P:actin cytoskeleton organization"/>
    <property type="evidence" value="ECO:0007669"/>
    <property type="project" value="TreeGrafter"/>
</dbReference>
<dbReference type="OMA" id="VACIEDH"/>
<comment type="function">
    <text evidence="5 6">F-actin-capping proteins bind in a Ca(2+)-independent manner to the fast growing ends of actin filaments (barbed end) thereby blocking the exchange of subunits at these ends. Unlike other capping proteins (such as gelsolin and severin), these proteins do not sever actin filaments.</text>
</comment>
<evidence type="ECO:0000256" key="2">
    <source>
        <dbReference type="ARBA" id="ARBA00014038"/>
    </source>
</evidence>
<gene>
    <name evidence="7" type="ORF">B7463_g3534</name>
</gene>
<dbReference type="OrthoDB" id="340550at2759"/>
<dbReference type="FunFam" id="3.90.1150.210:FF:000003">
    <property type="entry name" value="F-actin-capping protein subunit alpha"/>
    <property type="match status" value="1"/>
</dbReference>
<dbReference type="Gene3D" id="3.90.1150.210">
    <property type="entry name" value="F-actin capping protein, beta subunit"/>
    <property type="match status" value="1"/>
</dbReference>
<comment type="caution">
    <text evidence="7">The sequence shown here is derived from an EMBL/GenBank/DDBJ whole genome shotgun (WGS) entry which is preliminary data.</text>
</comment>
<feature type="non-terminal residue" evidence="7">
    <location>
        <position position="280"/>
    </location>
</feature>
<protein>
    <recommendedName>
        <fullName evidence="2 6">F-actin-capping protein subunit alpha</fullName>
    </recommendedName>
</protein>
<feature type="non-terminal residue" evidence="7">
    <location>
        <position position="1"/>
    </location>
</feature>
<keyword evidence="8" id="KW-1185">Reference proteome</keyword>
<dbReference type="GO" id="GO:0051016">
    <property type="term" value="P:barbed-end actin filament capping"/>
    <property type="evidence" value="ECO:0007669"/>
    <property type="project" value="UniProtKB-UniRule"/>
</dbReference>
<dbReference type="GO" id="GO:0008290">
    <property type="term" value="C:F-actin capping protein complex"/>
    <property type="evidence" value="ECO:0007669"/>
    <property type="project" value="UniProtKB-UniRule"/>
</dbReference>
<dbReference type="Proteomes" id="UP000258309">
    <property type="component" value="Unassembled WGS sequence"/>
</dbReference>
<dbReference type="GO" id="GO:0030479">
    <property type="term" value="C:actin cortical patch"/>
    <property type="evidence" value="ECO:0007669"/>
    <property type="project" value="TreeGrafter"/>
</dbReference>
<name>A0A3E2HHC0_SCYLI</name>
<dbReference type="PROSITE" id="PS00749">
    <property type="entry name" value="F_ACTIN_CAPPING_A_2"/>
    <property type="match status" value="1"/>
</dbReference>
<reference evidence="7 8" key="1">
    <citation type="submission" date="2018-05" db="EMBL/GenBank/DDBJ databases">
        <title>Draft genome sequence of Scytalidium lignicola DSM 105466, a ubiquitous saprotrophic fungus.</title>
        <authorList>
            <person name="Buettner E."/>
            <person name="Gebauer A.M."/>
            <person name="Hofrichter M."/>
            <person name="Liers C."/>
            <person name="Kellner H."/>
        </authorList>
    </citation>
    <scope>NUCLEOTIDE SEQUENCE [LARGE SCALE GENOMIC DNA]</scope>
    <source>
        <strain evidence="7 8">DSM 105466</strain>
    </source>
</reference>
<dbReference type="EMBL" id="NCSJ02000048">
    <property type="protein sequence ID" value="RFU32767.1"/>
    <property type="molecule type" value="Genomic_DNA"/>
</dbReference>
<evidence type="ECO:0000313" key="8">
    <source>
        <dbReference type="Proteomes" id="UP000258309"/>
    </source>
</evidence>
<accession>A0A3E2HHC0</accession>
<dbReference type="PRINTS" id="PR00191">
    <property type="entry name" value="FACTINCAPA"/>
</dbReference>
<comment type="similarity">
    <text evidence="1 6">Belongs to the F-actin-capping protein alpha subunit family.</text>
</comment>
<dbReference type="STRING" id="5539.A0A3E2HHC0"/>
<evidence type="ECO:0000256" key="1">
    <source>
        <dbReference type="ARBA" id="ARBA00010479"/>
    </source>
</evidence>
<dbReference type="InterPro" id="IPR042276">
    <property type="entry name" value="CapZ_alpha/beta_2"/>
</dbReference>